<keyword evidence="2" id="KW-1003">Cell membrane</keyword>
<evidence type="ECO:0000313" key="8">
    <source>
        <dbReference type="Proteomes" id="UP000199183"/>
    </source>
</evidence>
<dbReference type="Pfam" id="PF03631">
    <property type="entry name" value="Virul_fac_BrkB"/>
    <property type="match status" value="1"/>
</dbReference>
<evidence type="ECO:0000256" key="1">
    <source>
        <dbReference type="ARBA" id="ARBA00004651"/>
    </source>
</evidence>
<gene>
    <name evidence="7" type="ORF">SAMN04489806_0273</name>
</gene>
<feature type="transmembrane region" description="Helical" evidence="6">
    <location>
        <begin position="201"/>
        <end position="220"/>
    </location>
</feature>
<keyword evidence="4 6" id="KW-1133">Transmembrane helix</keyword>
<dbReference type="Proteomes" id="UP000199183">
    <property type="component" value="Unassembled WGS sequence"/>
</dbReference>
<dbReference type="EMBL" id="FNRY01000001">
    <property type="protein sequence ID" value="SEB37563.1"/>
    <property type="molecule type" value="Genomic_DNA"/>
</dbReference>
<comment type="subcellular location">
    <subcellularLocation>
        <location evidence="1">Cell membrane</location>
        <topology evidence="1">Multi-pass membrane protein</topology>
    </subcellularLocation>
</comment>
<keyword evidence="8" id="KW-1185">Reference proteome</keyword>
<sequence>MQHYLWEDGNLMAAGMSFYAVFAVFAGVFVGFSVAGVWLSSSPALSDALITIINTSVPGLIGTQGLIDPKDLFNTSNYGWWGAIALLGLSWTAIGWMYYTRQAVRAIFQVPRDDRSFITKKLWDLALAAGIGVLLLVSAALSIVGTQFLEWLLGLFGFGPGSMLGRASGGAIAVISSVFINAVTLTVMFRILSRLRIPWRDLLGGVLGGSVVLAGLSVASGAVLDGASRNPLLAGFTLFVGLLLWFNLVSRVILISASWISVRLADSDVSLHEPSAAERSAELARARRLVAVADVRAARSELREASGFFERRRARKRLKGALAVARSVG</sequence>
<proteinExistence type="predicted"/>
<accession>A0A1H4IU74</accession>
<dbReference type="STRING" id="640635.SAMN04489806_0273"/>
<evidence type="ECO:0000256" key="6">
    <source>
        <dbReference type="SAM" id="Phobius"/>
    </source>
</evidence>
<evidence type="ECO:0000256" key="4">
    <source>
        <dbReference type="ARBA" id="ARBA00022989"/>
    </source>
</evidence>
<evidence type="ECO:0000256" key="2">
    <source>
        <dbReference type="ARBA" id="ARBA00022475"/>
    </source>
</evidence>
<evidence type="ECO:0000256" key="5">
    <source>
        <dbReference type="ARBA" id="ARBA00023136"/>
    </source>
</evidence>
<dbReference type="PANTHER" id="PTHR30213">
    <property type="entry name" value="INNER MEMBRANE PROTEIN YHJD"/>
    <property type="match status" value="1"/>
</dbReference>
<name>A0A1H4IU74_9MICO</name>
<dbReference type="PANTHER" id="PTHR30213:SF1">
    <property type="entry name" value="INNER MEMBRANE PROTEIN YHJD"/>
    <property type="match status" value="1"/>
</dbReference>
<evidence type="ECO:0000256" key="3">
    <source>
        <dbReference type="ARBA" id="ARBA00022692"/>
    </source>
</evidence>
<organism evidence="7 8">
    <name type="scientific">Paramicrobacterium humi</name>
    <dbReference type="NCBI Taxonomy" id="640635"/>
    <lineage>
        <taxon>Bacteria</taxon>
        <taxon>Bacillati</taxon>
        <taxon>Actinomycetota</taxon>
        <taxon>Actinomycetes</taxon>
        <taxon>Micrococcales</taxon>
        <taxon>Microbacteriaceae</taxon>
        <taxon>Paramicrobacterium</taxon>
    </lineage>
</organism>
<protein>
    <submittedName>
        <fullName evidence="7">Membrane protein</fullName>
    </submittedName>
</protein>
<feature type="transmembrane region" description="Helical" evidence="6">
    <location>
        <begin position="232"/>
        <end position="254"/>
    </location>
</feature>
<feature type="transmembrane region" description="Helical" evidence="6">
    <location>
        <begin position="12"/>
        <end position="39"/>
    </location>
</feature>
<feature type="transmembrane region" description="Helical" evidence="6">
    <location>
        <begin position="169"/>
        <end position="189"/>
    </location>
</feature>
<keyword evidence="5 6" id="KW-0472">Membrane</keyword>
<feature type="transmembrane region" description="Helical" evidence="6">
    <location>
        <begin position="125"/>
        <end position="149"/>
    </location>
</feature>
<dbReference type="AlphaFoldDB" id="A0A1H4IU74"/>
<evidence type="ECO:0000313" key="7">
    <source>
        <dbReference type="EMBL" id="SEB37563.1"/>
    </source>
</evidence>
<feature type="transmembrane region" description="Helical" evidence="6">
    <location>
        <begin position="78"/>
        <end position="99"/>
    </location>
</feature>
<dbReference type="InterPro" id="IPR017039">
    <property type="entry name" value="Virul_fac_BrkB"/>
</dbReference>
<reference evidence="7 8" key="1">
    <citation type="submission" date="2016-10" db="EMBL/GenBank/DDBJ databases">
        <authorList>
            <person name="de Groot N.N."/>
        </authorList>
    </citation>
    <scope>NUCLEOTIDE SEQUENCE [LARGE SCALE GENOMIC DNA]</scope>
    <source>
        <strain evidence="7 8">DSM 21799</strain>
    </source>
</reference>
<keyword evidence="3 6" id="KW-0812">Transmembrane</keyword>
<dbReference type="GO" id="GO:0005886">
    <property type="term" value="C:plasma membrane"/>
    <property type="evidence" value="ECO:0007669"/>
    <property type="project" value="UniProtKB-SubCell"/>
</dbReference>